<dbReference type="AlphaFoldDB" id="A0A6J6HNH0"/>
<evidence type="ECO:0000256" key="2">
    <source>
        <dbReference type="ARBA" id="ARBA00022525"/>
    </source>
</evidence>
<evidence type="ECO:0000256" key="3">
    <source>
        <dbReference type="ARBA" id="ARBA00022729"/>
    </source>
</evidence>
<keyword evidence="3" id="KW-0732">Signal</keyword>
<keyword evidence="2" id="KW-0964">Secreted</keyword>
<name>A0A6J6HNH0_9ZZZZ</name>
<evidence type="ECO:0000313" key="4">
    <source>
        <dbReference type="EMBL" id="CAB4612915.1"/>
    </source>
</evidence>
<proteinExistence type="predicted"/>
<dbReference type="PANTHER" id="PTHR31279">
    <property type="entry name" value="PROTEIN EXORDIUM-LIKE 5"/>
    <property type="match status" value="1"/>
</dbReference>
<organism evidence="4">
    <name type="scientific">freshwater metagenome</name>
    <dbReference type="NCBI Taxonomy" id="449393"/>
    <lineage>
        <taxon>unclassified sequences</taxon>
        <taxon>metagenomes</taxon>
        <taxon>ecological metagenomes</taxon>
    </lineage>
</organism>
<accession>A0A6J6HNH0</accession>
<comment type="subcellular location">
    <subcellularLocation>
        <location evidence="1">Secreted</location>
    </subcellularLocation>
</comment>
<dbReference type="PANTHER" id="PTHR31279:SF58">
    <property type="entry name" value="PROTEIN EXORDIUM-LIKE 2"/>
    <property type="match status" value="1"/>
</dbReference>
<dbReference type="InterPro" id="IPR006766">
    <property type="entry name" value="EXORDIUM-like"/>
</dbReference>
<dbReference type="GO" id="GO:0005576">
    <property type="term" value="C:extracellular region"/>
    <property type="evidence" value="ECO:0007669"/>
    <property type="project" value="UniProtKB-SubCell"/>
</dbReference>
<gene>
    <name evidence="4" type="ORF">UFOPK1842_00875</name>
</gene>
<evidence type="ECO:0000256" key="1">
    <source>
        <dbReference type="ARBA" id="ARBA00004613"/>
    </source>
</evidence>
<protein>
    <submittedName>
        <fullName evidence="4">Unannotated protein</fullName>
    </submittedName>
</protein>
<sequence>MRLSRKIAAIALVLATPLYGTNYAFAGLTGVQVPNGTRPKVVLPLIGGTSTGVTGLQVFGNAGSSPTFPINSAATGAPVAGYGIQFHGGKVMNDPNGVNIYLVWYGNWGSDTAKTIIPTFIRNLSNSPRFNTNTTYSDINGVALTGKINLIGEYSYPTNTLGTSLSDANIATLASGSLGKGTIPAVLDPNGVYLVLTAVDITQGTPGSAFMAQYCGWHDSTNMNNPNPVPESQNMKYSFIGNAGTTAGCVAQTASSPNNNPGADGMLSVITHEIEEAITDPDGTGWWDNATGMENSDKCAWTWGTRTTSTTSTPIGSANIVSATNNSALLTTTVTGITNNSASSTNSLARLVSSNATTTRAGTTITFTTTANHSIARGDLVTVNGGVAKAPYPAVSSAAVTATTANTFTVAAAMPIRTAALTLTPNLTVSSVRAGTTATFTNSGTNAFAVGNLVSIAGAPAPYNFAPRAITARTATSFTVSLPTSPTDPKPTGQSLVASVARAGTTITYTVSGTPTFRVGDLVTVTSSVPAYAVPALTAITAVSGATFTISKASTAGTAPLTVASTANGSRTISSSYNMTVNGANYLIQQNWVNRSPRGICAMS</sequence>
<reference evidence="4" key="1">
    <citation type="submission" date="2020-05" db="EMBL/GenBank/DDBJ databases">
        <authorList>
            <person name="Chiriac C."/>
            <person name="Salcher M."/>
            <person name="Ghai R."/>
            <person name="Kavagutti S V."/>
        </authorList>
    </citation>
    <scope>NUCLEOTIDE SEQUENCE</scope>
</reference>
<dbReference type="Pfam" id="PF04674">
    <property type="entry name" value="Phi_1"/>
    <property type="match status" value="1"/>
</dbReference>
<dbReference type="EMBL" id="CAEZUQ010000115">
    <property type="protein sequence ID" value="CAB4612915.1"/>
    <property type="molecule type" value="Genomic_DNA"/>
</dbReference>